<dbReference type="EMBL" id="JBHUKU010000014">
    <property type="protein sequence ID" value="MFD2461610.1"/>
    <property type="molecule type" value="Genomic_DNA"/>
</dbReference>
<dbReference type="PROSITE" id="PS51318">
    <property type="entry name" value="TAT"/>
    <property type="match status" value="1"/>
</dbReference>
<comment type="caution">
    <text evidence="2">The sequence shown here is derived from an EMBL/GenBank/DDBJ whole genome shotgun (WGS) entry which is preliminary data.</text>
</comment>
<gene>
    <name evidence="2" type="ORF">ACFSYJ_23595</name>
</gene>
<dbReference type="Proteomes" id="UP001597419">
    <property type="component" value="Unassembled WGS sequence"/>
</dbReference>
<evidence type="ECO:0000256" key="1">
    <source>
        <dbReference type="SAM" id="SignalP"/>
    </source>
</evidence>
<dbReference type="InterPro" id="IPR006311">
    <property type="entry name" value="TAT_signal"/>
</dbReference>
<organism evidence="2 3">
    <name type="scientific">Amycolatopsis samaneae</name>
    <dbReference type="NCBI Taxonomy" id="664691"/>
    <lineage>
        <taxon>Bacteria</taxon>
        <taxon>Bacillati</taxon>
        <taxon>Actinomycetota</taxon>
        <taxon>Actinomycetes</taxon>
        <taxon>Pseudonocardiales</taxon>
        <taxon>Pseudonocardiaceae</taxon>
        <taxon>Amycolatopsis</taxon>
    </lineage>
</organism>
<sequence>MPLTTNLKRVALSSGTVGAAVAAAALLATPAASAAPAASGALKLCSQGNYPSTVEFPARGGFSTFVINPGQCHTTTGLGDRDSYEDINVYGFDGAGNRFGAGSGHFNPHRGGNVITYGTPGNAWALTPS</sequence>
<protein>
    <submittedName>
        <fullName evidence="2">Uncharacterized protein</fullName>
    </submittedName>
</protein>
<reference evidence="3" key="1">
    <citation type="journal article" date="2019" name="Int. J. Syst. Evol. Microbiol.">
        <title>The Global Catalogue of Microorganisms (GCM) 10K type strain sequencing project: providing services to taxonomists for standard genome sequencing and annotation.</title>
        <authorList>
            <consortium name="The Broad Institute Genomics Platform"/>
            <consortium name="The Broad Institute Genome Sequencing Center for Infectious Disease"/>
            <person name="Wu L."/>
            <person name="Ma J."/>
        </authorList>
    </citation>
    <scope>NUCLEOTIDE SEQUENCE [LARGE SCALE GENOMIC DNA]</scope>
    <source>
        <strain evidence="3">CGMCC 4.7643</strain>
    </source>
</reference>
<feature type="chain" id="PRO_5046991410" evidence="1">
    <location>
        <begin position="35"/>
        <end position="129"/>
    </location>
</feature>
<feature type="signal peptide" evidence="1">
    <location>
        <begin position="1"/>
        <end position="34"/>
    </location>
</feature>
<evidence type="ECO:0000313" key="2">
    <source>
        <dbReference type="EMBL" id="MFD2461610.1"/>
    </source>
</evidence>
<evidence type="ECO:0000313" key="3">
    <source>
        <dbReference type="Proteomes" id="UP001597419"/>
    </source>
</evidence>
<dbReference type="RefSeq" id="WP_345390151.1">
    <property type="nucleotide sequence ID" value="NZ_BAABHG010000004.1"/>
</dbReference>
<accession>A0ABW5GLA5</accession>
<keyword evidence="3" id="KW-1185">Reference proteome</keyword>
<name>A0ABW5GLA5_9PSEU</name>
<proteinExistence type="predicted"/>
<keyword evidence="1" id="KW-0732">Signal</keyword>